<sequence length="137" mass="16699">MKLGGKAELQEILIKFKQEVEPLFEEKQIMILYRLNLEKREVEQSILLSQNNEVKKLYDQFQQLYEDALEDIAPEIKLNDQTILKFNEDLNQWGIYQQYLLTQFVQLQKNYYKDMIVQWNQNRLTNIYENFRKKSVN</sequence>
<proteinExistence type="predicted"/>
<protein>
    <submittedName>
        <fullName evidence="1">Uncharacterized protein</fullName>
    </submittedName>
</protein>
<gene>
    <name evidence="1" type="ORF">PSON_ATCC_30995.1.T0420108</name>
</gene>
<evidence type="ECO:0000313" key="1">
    <source>
        <dbReference type="EMBL" id="CAD8081567.1"/>
    </source>
</evidence>
<comment type="caution">
    <text evidence="1">The sequence shown here is derived from an EMBL/GenBank/DDBJ whole genome shotgun (WGS) entry which is preliminary data.</text>
</comment>
<name>A0A8S1MKZ9_9CILI</name>
<evidence type="ECO:0000313" key="2">
    <source>
        <dbReference type="Proteomes" id="UP000692954"/>
    </source>
</evidence>
<dbReference type="Proteomes" id="UP000692954">
    <property type="component" value="Unassembled WGS sequence"/>
</dbReference>
<reference evidence="1" key="1">
    <citation type="submission" date="2021-01" db="EMBL/GenBank/DDBJ databases">
        <authorList>
            <consortium name="Genoscope - CEA"/>
            <person name="William W."/>
        </authorList>
    </citation>
    <scope>NUCLEOTIDE SEQUENCE</scope>
</reference>
<dbReference type="AlphaFoldDB" id="A0A8S1MKZ9"/>
<organism evidence="1 2">
    <name type="scientific">Paramecium sonneborni</name>
    <dbReference type="NCBI Taxonomy" id="65129"/>
    <lineage>
        <taxon>Eukaryota</taxon>
        <taxon>Sar</taxon>
        <taxon>Alveolata</taxon>
        <taxon>Ciliophora</taxon>
        <taxon>Intramacronucleata</taxon>
        <taxon>Oligohymenophorea</taxon>
        <taxon>Peniculida</taxon>
        <taxon>Parameciidae</taxon>
        <taxon>Paramecium</taxon>
    </lineage>
</organism>
<dbReference type="EMBL" id="CAJJDN010000042">
    <property type="protein sequence ID" value="CAD8081567.1"/>
    <property type="molecule type" value="Genomic_DNA"/>
</dbReference>
<keyword evidence="2" id="KW-1185">Reference proteome</keyword>
<accession>A0A8S1MKZ9</accession>